<reference evidence="2 3" key="1">
    <citation type="submission" date="2019-08" db="EMBL/GenBank/DDBJ databases">
        <title>Archangium and Cystobacter genomes.</title>
        <authorList>
            <person name="Chen I.-C.K."/>
            <person name="Wielgoss S."/>
        </authorList>
    </citation>
    <scope>NUCLEOTIDE SEQUENCE [LARGE SCALE GENOMIC DNA]</scope>
    <source>
        <strain evidence="2 3">Cbm 6</strain>
    </source>
</reference>
<name>A0ABY9WPU2_9BACT</name>
<accession>A0ABY9WPU2</accession>
<organism evidence="2 3">
    <name type="scientific">Archangium minus</name>
    <dbReference type="NCBI Taxonomy" id="83450"/>
    <lineage>
        <taxon>Bacteria</taxon>
        <taxon>Pseudomonadati</taxon>
        <taxon>Myxococcota</taxon>
        <taxon>Myxococcia</taxon>
        <taxon>Myxococcales</taxon>
        <taxon>Cystobacterineae</taxon>
        <taxon>Archangiaceae</taxon>
        <taxon>Archangium</taxon>
    </lineage>
</organism>
<dbReference type="Proteomes" id="UP001611383">
    <property type="component" value="Chromosome"/>
</dbReference>
<feature type="signal peptide" evidence="1">
    <location>
        <begin position="1"/>
        <end position="18"/>
    </location>
</feature>
<protein>
    <recommendedName>
        <fullName evidence="4">Fibronectin type III domain protein</fullName>
    </recommendedName>
</protein>
<dbReference type="RefSeq" id="WP_395821420.1">
    <property type="nucleotide sequence ID" value="NZ_CP043494.1"/>
</dbReference>
<proteinExistence type="predicted"/>
<evidence type="ECO:0000256" key="1">
    <source>
        <dbReference type="SAM" id="SignalP"/>
    </source>
</evidence>
<gene>
    <name evidence="2" type="ORF">F0U60_18155</name>
</gene>
<evidence type="ECO:0000313" key="3">
    <source>
        <dbReference type="Proteomes" id="UP001611383"/>
    </source>
</evidence>
<evidence type="ECO:0000313" key="2">
    <source>
        <dbReference type="EMBL" id="WNG45820.1"/>
    </source>
</evidence>
<dbReference type="EMBL" id="CP043494">
    <property type="protein sequence ID" value="WNG45820.1"/>
    <property type="molecule type" value="Genomic_DNA"/>
</dbReference>
<dbReference type="NCBIfam" id="NF045522">
    <property type="entry name" value="MXAN_2561_fam"/>
    <property type="match status" value="1"/>
</dbReference>
<feature type="chain" id="PRO_5046566663" description="Fibronectin type III domain protein" evidence="1">
    <location>
        <begin position="19"/>
        <end position="301"/>
    </location>
</feature>
<sequence>MRTLLLTASLLMSSAAFGQIQIQTLNGADTLSVGPNQCGSTVPFNWTIGFTPCVTGSLDMWITVDSSCKESADEQTGETLELESISYTTITNQGGQGQSSFPVSDLPIFTEADSDGGGVGCGARGISKTMRLCAAAPQADPYFPSNCSTSVVRAQTPLRITYDTKPPAAPTITGVAGLDKALRINVSAPEDANRVRVVVLRDGAQLTSQTAGVDVGSIRVENLENEVTYQVHAYAIDEADNESEQFATGEGTPARSLGFYEKYREMGGTETGGCGATGGGLTGGAVLAALGIWLSSRRNRS</sequence>
<evidence type="ECO:0008006" key="4">
    <source>
        <dbReference type="Google" id="ProtNLM"/>
    </source>
</evidence>
<keyword evidence="1" id="KW-0732">Signal</keyword>
<keyword evidence="3" id="KW-1185">Reference proteome</keyword>